<accession>W2QPT8</accession>
<organism evidence="2 3">
    <name type="scientific">Phytophthora nicotianae (strain INRA-310)</name>
    <name type="common">Phytophthora parasitica</name>
    <dbReference type="NCBI Taxonomy" id="761204"/>
    <lineage>
        <taxon>Eukaryota</taxon>
        <taxon>Sar</taxon>
        <taxon>Stramenopiles</taxon>
        <taxon>Oomycota</taxon>
        <taxon>Peronosporomycetes</taxon>
        <taxon>Peronosporales</taxon>
        <taxon>Peronosporaceae</taxon>
        <taxon>Phytophthora</taxon>
    </lineage>
</organism>
<dbReference type="Proteomes" id="UP000018817">
    <property type="component" value="Unassembled WGS sequence"/>
</dbReference>
<dbReference type="RefSeq" id="XP_008900278.1">
    <property type="nucleotide sequence ID" value="XM_008902030.1"/>
</dbReference>
<proteinExistence type="predicted"/>
<evidence type="ECO:0000313" key="2">
    <source>
        <dbReference type="EMBL" id="ETN14524.1"/>
    </source>
</evidence>
<sequence>MPLEVLSPDYGKRSSSGSVEGHWDDVKLRYNQCERGEPAAVPISRRKQQREDGLREIREGGDIDDISEKNGGPAHNLFRWSVSKVRNYVTKMEVATFLGSLTKVIVEENMDAVYPTLPKGSSRPPTGCLSNWFTSPQTAHTYYNYWTLRRSLHLIAHSTISSALSFVRKEGHVVAL</sequence>
<evidence type="ECO:0000256" key="1">
    <source>
        <dbReference type="SAM" id="MobiDB-lite"/>
    </source>
</evidence>
<dbReference type="AlphaFoldDB" id="W2QPT8"/>
<protein>
    <submittedName>
        <fullName evidence="2">Uncharacterized protein</fullName>
    </submittedName>
</protein>
<evidence type="ECO:0000313" key="3">
    <source>
        <dbReference type="Proteomes" id="UP000018817"/>
    </source>
</evidence>
<dbReference type="GeneID" id="20190735"/>
<reference evidence="3" key="1">
    <citation type="submission" date="2011-12" db="EMBL/GenBank/DDBJ databases">
        <authorList>
            <consortium name="The Broad Institute Genome Sequencing Platform"/>
            <person name="Russ C."/>
            <person name="Tyler B."/>
            <person name="Panabieres F."/>
            <person name="Shan W."/>
            <person name="Tripathy S."/>
            <person name="Grunwald N."/>
            <person name="Machado M."/>
            <person name="Young S.K."/>
            <person name="Zeng Q."/>
            <person name="Gargeya S."/>
            <person name="Fitzgerald M."/>
            <person name="Haas B."/>
            <person name="Abouelleil A."/>
            <person name="Alvarado L."/>
            <person name="Arachchi H.M."/>
            <person name="Berlin A."/>
            <person name="Chapman S.B."/>
            <person name="Gearin G."/>
            <person name="Goldberg J."/>
            <person name="Griggs A."/>
            <person name="Gujja S."/>
            <person name="Hansen M."/>
            <person name="Heiman D."/>
            <person name="Howarth C."/>
            <person name="Larimer J."/>
            <person name="Lui A."/>
            <person name="MacDonald P.J.P."/>
            <person name="McCowen C."/>
            <person name="Montmayeur A."/>
            <person name="Murphy C."/>
            <person name="Neiman D."/>
            <person name="Pearson M."/>
            <person name="Priest M."/>
            <person name="Roberts A."/>
            <person name="Saif S."/>
            <person name="Shea T."/>
            <person name="Sisk P."/>
            <person name="Stolte C."/>
            <person name="Sykes S."/>
            <person name="Wortman J."/>
            <person name="Nusbaum C."/>
            <person name="Birren B."/>
        </authorList>
    </citation>
    <scope>NUCLEOTIDE SEQUENCE [LARGE SCALE GENOMIC DNA]</scope>
    <source>
        <strain evidence="3">INRA-310</strain>
    </source>
</reference>
<dbReference type="EMBL" id="KI669572">
    <property type="protein sequence ID" value="ETN14524.1"/>
    <property type="molecule type" value="Genomic_DNA"/>
</dbReference>
<gene>
    <name evidence="2" type="ORF">PPTG_22136</name>
</gene>
<reference evidence="2 3" key="2">
    <citation type="submission" date="2013-11" db="EMBL/GenBank/DDBJ databases">
        <title>The Genome Sequence of Phytophthora parasitica INRA-310.</title>
        <authorList>
            <consortium name="The Broad Institute Genomics Platform"/>
            <person name="Russ C."/>
            <person name="Tyler B."/>
            <person name="Panabieres F."/>
            <person name="Shan W."/>
            <person name="Tripathy S."/>
            <person name="Grunwald N."/>
            <person name="Machado M."/>
            <person name="Johnson C.S."/>
            <person name="Arredondo F."/>
            <person name="Hong C."/>
            <person name="Coffey M."/>
            <person name="Young S.K."/>
            <person name="Zeng Q."/>
            <person name="Gargeya S."/>
            <person name="Fitzgerald M."/>
            <person name="Abouelleil A."/>
            <person name="Alvarado L."/>
            <person name="Chapman S.B."/>
            <person name="Gainer-Dewar J."/>
            <person name="Goldberg J."/>
            <person name="Griggs A."/>
            <person name="Gujja S."/>
            <person name="Hansen M."/>
            <person name="Howarth C."/>
            <person name="Imamovic A."/>
            <person name="Ireland A."/>
            <person name="Larimer J."/>
            <person name="McCowan C."/>
            <person name="Murphy C."/>
            <person name="Pearson M."/>
            <person name="Poon T.W."/>
            <person name="Priest M."/>
            <person name="Roberts A."/>
            <person name="Saif S."/>
            <person name="Shea T."/>
            <person name="Sykes S."/>
            <person name="Wortman J."/>
            <person name="Nusbaum C."/>
            <person name="Birren B."/>
        </authorList>
    </citation>
    <scope>NUCLEOTIDE SEQUENCE [LARGE SCALE GENOMIC DNA]</scope>
    <source>
        <strain evidence="2 3">INRA-310</strain>
    </source>
</reference>
<name>W2QPT8_PHYN3</name>
<dbReference type="VEuPathDB" id="FungiDB:PPTG_22136"/>
<feature type="region of interest" description="Disordered" evidence="1">
    <location>
        <begin position="1"/>
        <end position="21"/>
    </location>
</feature>